<keyword evidence="3" id="KW-0378">Hydrolase</keyword>
<dbReference type="AlphaFoldDB" id="A0A6G9H3Q3"/>
<dbReference type="InterPro" id="IPR051794">
    <property type="entry name" value="PG_Endopeptidase_C40"/>
</dbReference>
<dbReference type="EMBL" id="CP050177">
    <property type="protein sequence ID" value="QIQ05168.1"/>
    <property type="molecule type" value="Genomic_DNA"/>
</dbReference>
<dbReference type="SUPFAM" id="SSF54001">
    <property type="entry name" value="Cysteine proteinases"/>
    <property type="match status" value="1"/>
</dbReference>
<sequence>MVSHRRPSQPGQGFGVRGGAVTAVSVAAATAAAALGAAPASADPHLTPDATRARVDRLFEQAEKATELYNKADERADALRALVDQAQDRAARGQERINHMRGALGSLAGAQYRAGGIDPGLALLLSSHPDDYLEKASVLDRVAEHQSGTLTELRQAQRALAQERLESTRDLAELERSRAAVARHKRTVERKLAEARRLVNALPDADRVSFDRASRSSDRDGLFGPSGAVPASGRAAAAVQAAEGAVGRPYVWGANGPTGFDCSGLTQWSYAQAGVGLPRTSQAQRYAGRQVSLSEARPGDLVAYRDDASHIGMYVGNGQVIHAPYPGAAVRYDPVGMMPVSSVTRV</sequence>
<keyword evidence="5" id="KW-0175">Coiled coil</keyword>
<dbReference type="KEGG" id="slia:HA039_25400"/>
<protein>
    <recommendedName>
        <fullName evidence="7">NlpC/P60 domain-containing protein</fullName>
    </recommendedName>
</protein>
<feature type="signal peptide" evidence="6">
    <location>
        <begin position="1"/>
        <end position="42"/>
    </location>
</feature>
<dbReference type="RefSeq" id="WP_167033680.1">
    <property type="nucleotide sequence ID" value="NZ_CP050177.1"/>
</dbReference>
<dbReference type="PANTHER" id="PTHR47359">
    <property type="entry name" value="PEPTIDOGLYCAN DL-ENDOPEPTIDASE CWLO"/>
    <property type="match status" value="1"/>
</dbReference>
<comment type="similarity">
    <text evidence="1">Belongs to the peptidase C40 family.</text>
</comment>
<feature type="chain" id="PRO_5026155062" description="NlpC/P60 domain-containing protein" evidence="6">
    <location>
        <begin position="43"/>
        <end position="346"/>
    </location>
</feature>
<dbReference type="Gene3D" id="6.10.250.3150">
    <property type="match status" value="1"/>
</dbReference>
<dbReference type="Gene3D" id="3.90.1720.10">
    <property type="entry name" value="endopeptidase domain like (from Nostoc punctiforme)"/>
    <property type="match status" value="1"/>
</dbReference>
<dbReference type="Pfam" id="PF00877">
    <property type="entry name" value="NLPC_P60"/>
    <property type="match status" value="1"/>
</dbReference>
<evidence type="ECO:0000256" key="1">
    <source>
        <dbReference type="ARBA" id="ARBA00007074"/>
    </source>
</evidence>
<keyword evidence="4" id="KW-0788">Thiol protease</keyword>
<dbReference type="GO" id="GO:0006508">
    <property type="term" value="P:proteolysis"/>
    <property type="evidence" value="ECO:0007669"/>
    <property type="project" value="UniProtKB-KW"/>
</dbReference>
<dbReference type="PROSITE" id="PS51935">
    <property type="entry name" value="NLPC_P60"/>
    <property type="match status" value="1"/>
</dbReference>
<evidence type="ECO:0000313" key="8">
    <source>
        <dbReference type="EMBL" id="QIQ05168.1"/>
    </source>
</evidence>
<dbReference type="InterPro" id="IPR000064">
    <property type="entry name" value="NLP_P60_dom"/>
</dbReference>
<feature type="domain" description="NlpC/P60" evidence="7">
    <location>
        <begin position="232"/>
        <end position="346"/>
    </location>
</feature>
<evidence type="ECO:0000256" key="6">
    <source>
        <dbReference type="SAM" id="SignalP"/>
    </source>
</evidence>
<keyword evidence="9" id="KW-1185">Reference proteome</keyword>
<dbReference type="PANTHER" id="PTHR47359:SF3">
    <property type="entry name" value="NLP_P60 DOMAIN-CONTAINING PROTEIN-RELATED"/>
    <property type="match status" value="1"/>
</dbReference>
<keyword evidence="6" id="KW-0732">Signal</keyword>
<keyword evidence="2" id="KW-0645">Protease</keyword>
<feature type="coiled-coil region" evidence="5">
    <location>
        <begin position="55"/>
        <end position="96"/>
    </location>
</feature>
<evidence type="ECO:0000256" key="2">
    <source>
        <dbReference type="ARBA" id="ARBA00022670"/>
    </source>
</evidence>
<evidence type="ECO:0000256" key="3">
    <source>
        <dbReference type="ARBA" id="ARBA00022801"/>
    </source>
</evidence>
<dbReference type="InterPro" id="IPR038765">
    <property type="entry name" value="Papain-like_cys_pep_sf"/>
</dbReference>
<evidence type="ECO:0000259" key="7">
    <source>
        <dbReference type="PROSITE" id="PS51935"/>
    </source>
</evidence>
<proteinExistence type="inferred from homology"/>
<dbReference type="Proteomes" id="UP000501179">
    <property type="component" value="Chromosome"/>
</dbReference>
<dbReference type="GO" id="GO:0008234">
    <property type="term" value="F:cysteine-type peptidase activity"/>
    <property type="evidence" value="ECO:0007669"/>
    <property type="project" value="UniProtKB-KW"/>
</dbReference>
<evidence type="ECO:0000313" key="9">
    <source>
        <dbReference type="Proteomes" id="UP000501179"/>
    </source>
</evidence>
<evidence type="ECO:0000256" key="4">
    <source>
        <dbReference type="ARBA" id="ARBA00022807"/>
    </source>
</evidence>
<reference evidence="8 9" key="1">
    <citation type="submission" date="2020-03" db="EMBL/GenBank/DDBJ databases">
        <title>A novel species.</title>
        <authorList>
            <person name="Gao J."/>
        </authorList>
    </citation>
    <scope>NUCLEOTIDE SEQUENCE [LARGE SCALE GENOMIC DNA]</scope>
    <source>
        <strain evidence="8 9">QMT-12</strain>
    </source>
</reference>
<organism evidence="8 9">
    <name type="scientific">Streptomyces liangshanensis</name>
    <dbReference type="NCBI Taxonomy" id="2717324"/>
    <lineage>
        <taxon>Bacteria</taxon>
        <taxon>Bacillati</taxon>
        <taxon>Actinomycetota</taxon>
        <taxon>Actinomycetes</taxon>
        <taxon>Kitasatosporales</taxon>
        <taxon>Streptomycetaceae</taxon>
        <taxon>Streptomyces</taxon>
    </lineage>
</organism>
<evidence type="ECO:0000256" key="5">
    <source>
        <dbReference type="SAM" id="Coils"/>
    </source>
</evidence>
<name>A0A6G9H3Q3_9ACTN</name>
<accession>A0A6G9H3Q3</accession>
<gene>
    <name evidence="8" type="ORF">HA039_25400</name>
</gene>